<dbReference type="InterPro" id="IPR021858">
    <property type="entry name" value="Fun_TF"/>
</dbReference>
<gene>
    <name evidence="4" type="ORF">SLS56_007961</name>
</gene>
<dbReference type="Gene3D" id="4.10.240.10">
    <property type="entry name" value="Zn(2)-C6 fungal-type DNA-binding domain"/>
    <property type="match status" value="1"/>
</dbReference>
<dbReference type="InterPro" id="IPR053157">
    <property type="entry name" value="Sterol_Uptake_Regulator"/>
</dbReference>
<evidence type="ECO:0000313" key="4">
    <source>
        <dbReference type="EMBL" id="KAL1624259.1"/>
    </source>
</evidence>
<dbReference type="InterPro" id="IPR001138">
    <property type="entry name" value="Zn2Cys6_DnaBD"/>
</dbReference>
<evidence type="ECO:0000256" key="1">
    <source>
        <dbReference type="ARBA" id="ARBA00023242"/>
    </source>
</evidence>
<dbReference type="Pfam" id="PF00172">
    <property type="entry name" value="Zn_clus"/>
    <property type="match status" value="1"/>
</dbReference>
<keyword evidence="5" id="KW-1185">Reference proteome</keyword>
<feature type="domain" description="Zn(2)-C6 fungal-type" evidence="3">
    <location>
        <begin position="16"/>
        <end position="42"/>
    </location>
</feature>
<evidence type="ECO:0000259" key="3">
    <source>
        <dbReference type="Pfam" id="PF00172"/>
    </source>
</evidence>
<protein>
    <recommendedName>
        <fullName evidence="3">Zn(2)-C6 fungal-type domain-containing protein</fullName>
    </recommendedName>
</protein>
<keyword evidence="1" id="KW-0539">Nucleus</keyword>
<dbReference type="InterPro" id="IPR036864">
    <property type="entry name" value="Zn2-C6_fun-type_DNA-bd_sf"/>
</dbReference>
<evidence type="ECO:0000313" key="5">
    <source>
        <dbReference type="Proteomes" id="UP001521116"/>
    </source>
</evidence>
<dbReference type="CDD" id="cd00067">
    <property type="entry name" value="GAL4"/>
    <property type="match status" value="1"/>
</dbReference>
<dbReference type="Proteomes" id="UP001521116">
    <property type="component" value="Unassembled WGS sequence"/>
</dbReference>
<dbReference type="Pfam" id="PF11951">
    <property type="entry name" value="Fungal_trans_2"/>
    <property type="match status" value="1"/>
</dbReference>
<dbReference type="PANTHER" id="PTHR47784:SF5">
    <property type="entry name" value="STEROL UPTAKE CONTROL PROTEIN 2"/>
    <property type="match status" value="1"/>
</dbReference>
<dbReference type="EMBL" id="JAJVDC020000110">
    <property type="protein sequence ID" value="KAL1624259.1"/>
    <property type="molecule type" value="Genomic_DNA"/>
</dbReference>
<reference evidence="4 5" key="1">
    <citation type="submission" date="2024-02" db="EMBL/GenBank/DDBJ databases">
        <title>De novo assembly and annotation of 12 fungi associated with fruit tree decline syndrome in Ontario, Canada.</title>
        <authorList>
            <person name="Sulman M."/>
            <person name="Ellouze W."/>
            <person name="Ilyukhin E."/>
        </authorList>
    </citation>
    <scope>NUCLEOTIDE SEQUENCE [LARGE SCALE GENOMIC DNA]</scope>
    <source>
        <strain evidence="4 5">M1-105</strain>
    </source>
</reference>
<sequence>MAVLAKNAIFETWLIRTKCDEKKPACTNCVKRTITCEYTTKSAETPHRHLSPSSSWAEPTSSGASEPLHTTPAPAQNSSSNSRSLNLTDLELLHAWGNSTAPSVANSMSTMDHVHVFWRVTVPEIGFSYPFVLHGTLAISAMHLARFRRARDQFYRSEAESHWNQGFSMTTSQIPQVGNESYHAFYIFSMLSCIYKLAKGPAPGDFLYFEEPGRESSEWLIYCKGHLSFLMFGLDALRTGPLAQLFEISTQKTRKFFTPDDPVDPDPIADLRKLCKDALGPTHPKYDTYKAAIDNLSRMYSALYDSEDDGDFSIFVWMLSISKEFFPCIQQRDPVALVIFAYFVVLLDKLSPWWVLDGWTHHLMFGIYNALSIVDSLADGEDGMDSPMHGRFQFK</sequence>
<accession>A0ABR3SLJ2</accession>
<proteinExistence type="predicted"/>
<dbReference type="SUPFAM" id="SSF57701">
    <property type="entry name" value="Zn2/Cys6 DNA-binding domain"/>
    <property type="match status" value="1"/>
</dbReference>
<feature type="compositionally biased region" description="Low complexity" evidence="2">
    <location>
        <begin position="51"/>
        <end position="65"/>
    </location>
</feature>
<name>A0ABR3SLJ2_9PEZI</name>
<organism evidence="4 5">
    <name type="scientific">Neofusicoccum ribis</name>
    <dbReference type="NCBI Taxonomy" id="45134"/>
    <lineage>
        <taxon>Eukaryota</taxon>
        <taxon>Fungi</taxon>
        <taxon>Dikarya</taxon>
        <taxon>Ascomycota</taxon>
        <taxon>Pezizomycotina</taxon>
        <taxon>Dothideomycetes</taxon>
        <taxon>Dothideomycetes incertae sedis</taxon>
        <taxon>Botryosphaeriales</taxon>
        <taxon>Botryosphaeriaceae</taxon>
        <taxon>Neofusicoccum</taxon>
    </lineage>
</organism>
<feature type="region of interest" description="Disordered" evidence="2">
    <location>
        <begin position="45"/>
        <end position="83"/>
    </location>
</feature>
<dbReference type="PANTHER" id="PTHR47784">
    <property type="entry name" value="STEROL UPTAKE CONTROL PROTEIN 2"/>
    <property type="match status" value="1"/>
</dbReference>
<comment type="caution">
    <text evidence="4">The sequence shown here is derived from an EMBL/GenBank/DDBJ whole genome shotgun (WGS) entry which is preliminary data.</text>
</comment>
<evidence type="ECO:0000256" key="2">
    <source>
        <dbReference type="SAM" id="MobiDB-lite"/>
    </source>
</evidence>